<sequence>MNIEELEDELISAIQMSNHGLSDRRMPSKKSIPMLIEIRRKLKEFSEKDLSNAKVWRLLALSEEALLNYKEAIDSFTKYLDLKGRDKKDLKKLAFLRESQVEWEDLILSPKELNDLGNYLNSNLNRIACDHSLAITKKYLEGKYSKSDLKRIVSSLQNRGGFCDCEVLANVTL</sequence>
<gene>
    <name evidence="1" type="ORF">CH365_13000</name>
</gene>
<dbReference type="Proteomes" id="UP000231843">
    <property type="component" value="Unassembled WGS sequence"/>
</dbReference>
<comment type="caution">
    <text evidence="1">The sequence shown here is derived from an EMBL/GenBank/DDBJ whole genome shotgun (WGS) entry which is preliminary data.</text>
</comment>
<dbReference type="InterPro" id="IPR024248">
    <property type="entry name" value="DUF2695"/>
</dbReference>
<keyword evidence="2" id="KW-1185">Reference proteome</keyword>
<reference evidence="1 2" key="1">
    <citation type="submission" date="2017-07" db="EMBL/GenBank/DDBJ databases">
        <title>Leptospira spp. isolated from tropical soils.</title>
        <authorList>
            <person name="Thibeaux R."/>
            <person name="Iraola G."/>
            <person name="Ferres I."/>
            <person name="Bierque E."/>
            <person name="Girault D."/>
            <person name="Soupe-Gilbert M.-E."/>
            <person name="Picardeau M."/>
            <person name="Goarant C."/>
        </authorList>
    </citation>
    <scope>NUCLEOTIDE SEQUENCE [LARGE SCALE GENOMIC DNA]</scope>
    <source>
        <strain evidence="1 2">ES4-C-A1</strain>
    </source>
</reference>
<dbReference type="InterPro" id="IPR011990">
    <property type="entry name" value="TPR-like_helical_dom_sf"/>
</dbReference>
<evidence type="ECO:0000313" key="2">
    <source>
        <dbReference type="Proteomes" id="UP000231843"/>
    </source>
</evidence>
<dbReference type="AlphaFoldDB" id="A0A2M9ZW56"/>
<dbReference type="SUPFAM" id="SSF48452">
    <property type="entry name" value="TPR-like"/>
    <property type="match status" value="1"/>
</dbReference>
<dbReference type="EMBL" id="NPEA01000007">
    <property type="protein sequence ID" value="PJZ76306.1"/>
    <property type="molecule type" value="Genomic_DNA"/>
</dbReference>
<dbReference type="Pfam" id="PF10905">
    <property type="entry name" value="DUF2695"/>
    <property type="match status" value="1"/>
</dbReference>
<proteinExistence type="predicted"/>
<name>A0A2M9ZW56_9LEPT</name>
<evidence type="ECO:0008006" key="3">
    <source>
        <dbReference type="Google" id="ProtNLM"/>
    </source>
</evidence>
<accession>A0A2M9ZW56</accession>
<organism evidence="1 2">
    <name type="scientific">Leptospira neocaledonica</name>
    <dbReference type="NCBI Taxonomy" id="2023192"/>
    <lineage>
        <taxon>Bacteria</taxon>
        <taxon>Pseudomonadati</taxon>
        <taxon>Spirochaetota</taxon>
        <taxon>Spirochaetia</taxon>
        <taxon>Leptospirales</taxon>
        <taxon>Leptospiraceae</taxon>
        <taxon>Leptospira</taxon>
    </lineage>
</organism>
<protein>
    <recommendedName>
        <fullName evidence="3">DUF2695 domain-containing protein</fullName>
    </recommendedName>
</protein>
<evidence type="ECO:0000313" key="1">
    <source>
        <dbReference type="EMBL" id="PJZ76306.1"/>
    </source>
</evidence>
<dbReference type="OrthoDB" id="95751at2"/>
<dbReference type="RefSeq" id="WP_100769282.1">
    <property type="nucleotide sequence ID" value="NZ_NPEA01000007.1"/>
</dbReference>